<dbReference type="OrthoDB" id="433681at2"/>
<evidence type="ECO:0000313" key="3">
    <source>
        <dbReference type="EMBL" id="SNX29605.1"/>
    </source>
</evidence>
<evidence type="ECO:0000256" key="1">
    <source>
        <dbReference type="ARBA" id="ARBA00022679"/>
    </source>
</evidence>
<dbReference type="InterPro" id="IPR001296">
    <property type="entry name" value="Glyco_trans_1"/>
</dbReference>
<organism evidence="3 4">
    <name type="scientific">Polynucleobacter meluiroseus</name>
    <dbReference type="NCBI Taxonomy" id="1938814"/>
    <lineage>
        <taxon>Bacteria</taxon>
        <taxon>Pseudomonadati</taxon>
        <taxon>Pseudomonadota</taxon>
        <taxon>Betaproteobacteria</taxon>
        <taxon>Burkholderiales</taxon>
        <taxon>Burkholderiaceae</taxon>
        <taxon>Polynucleobacter</taxon>
    </lineage>
</organism>
<keyword evidence="4" id="KW-1185">Reference proteome</keyword>
<dbReference type="GO" id="GO:0016757">
    <property type="term" value="F:glycosyltransferase activity"/>
    <property type="evidence" value="ECO:0007669"/>
    <property type="project" value="InterPro"/>
</dbReference>
<feature type="domain" description="Glycosyl transferase family 1" evidence="2">
    <location>
        <begin position="202"/>
        <end position="364"/>
    </location>
</feature>
<dbReference type="CDD" id="cd03809">
    <property type="entry name" value="GT4_MtfB-like"/>
    <property type="match status" value="1"/>
</dbReference>
<dbReference type="Gene3D" id="3.40.50.2000">
    <property type="entry name" value="Glycogen Phosphorylase B"/>
    <property type="match status" value="2"/>
</dbReference>
<dbReference type="Pfam" id="PF00534">
    <property type="entry name" value="Glycos_transf_1"/>
    <property type="match status" value="1"/>
</dbReference>
<reference evidence="4" key="1">
    <citation type="submission" date="2017-08" db="EMBL/GenBank/DDBJ databases">
        <authorList>
            <person name="Varghese N."/>
            <person name="Submissions S."/>
        </authorList>
    </citation>
    <scope>NUCLEOTIDE SEQUENCE [LARGE SCALE GENOMIC DNA]</scope>
    <source>
        <strain evidence="4">AP-Melu-1000-B4</strain>
    </source>
</reference>
<dbReference type="RefSeq" id="WP_096674838.1">
    <property type="nucleotide sequence ID" value="NZ_OANS01000007.1"/>
</dbReference>
<protein>
    <submittedName>
        <fullName evidence="3">Glycosyltransferase involved in cell wall bisynthesis</fullName>
    </submittedName>
</protein>
<dbReference type="GO" id="GO:0009103">
    <property type="term" value="P:lipopolysaccharide biosynthetic process"/>
    <property type="evidence" value="ECO:0007669"/>
    <property type="project" value="TreeGrafter"/>
</dbReference>
<proteinExistence type="predicted"/>
<dbReference type="FunFam" id="3.40.50.2000:FF:000119">
    <property type="entry name" value="Glycosyl transferase group 1"/>
    <property type="match status" value="1"/>
</dbReference>
<dbReference type="PANTHER" id="PTHR46401:SF2">
    <property type="entry name" value="GLYCOSYLTRANSFERASE WBBK-RELATED"/>
    <property type="match status" value="1"/>
</dbReference>
<dbReference type="SUPFAM" id="SSF53756">
    <property type="entry name" value="UDP-Glycosyltransferase/glycogen phosphorylase"/>
    <property type="match status" value="1"/>
</dbReference>
<keyword evidence="1 3" id="KW-0808">Transferase</keyword>
<dbReference type="Proteomes" id="UP000218069">
    <property type="component" value="Unassembled WGS sequence"/>
</dbReference>
<evidence type="ECO:0000313" key="4">
    <source>
        <dbReference type="Proteomes" id="UP000218069"/>
    </source>
</evidence>
<dbReference type="PANTHER" id="PTHR46401">
    <property type="entry name" value="GLYCOSYLTRANSFERASE WBBK-RELATED"/>
    <property type="match status" value="1"/>
</dbReference>
<sequence length="396" mass="44629">MDDYRILNIINFNFLGIIHKYNFFAEGGGILVTIDTRWINKSGIGTYLINILPGVIAANPQIEFCLLGEEAILRNSIFSTFNNVYFINFSSIMYSLSEQWVIIRKIPKKTTLFWATHYNIPLLYRGAMLVTVYDLFHLAKPHLVRGFHKRLYAKLMFWSLHYRAVAILTISHFSKCELIRFAGKFKQPIFPIHLGVADDWFEIPQQPRPYLRKYVLFVGNVKPHKNLSALVEAFGSISHLIQHDLIIVGKKEGFITGDSAVADAAIKLGDRVHFTGYVDAEVLHQYFAHAELMVFPSLYEGFGLPPLEAMAAGCPVLCSNSASLPEVCGDAAIYFDPNRVSDIAEKMLALVDDDILLASLKRKGLEHAKSFSWKSCVSQTCEVIQGLLNNSSKGMK</sequence>
<accession>A0A240E2F0</accession>
<evidence type="ECO:0000259" key="2">
    <source>
        <dbReference type="Pfam" id="PF00534"/>
    </source>
</evidence>
<dbReference type="EMBL" id="OANS01000007">
    <property type="protein sequence ID" value="SNX29605.1"/>
    <property type="molecule type" value="Genomic_DNA"/>
</dbReference>
<name>A0A240E2F0_9BURK</name>
<dbReference type="AlphaFoldDB" id="A0A240E2F0"/>
<gene>
    <name evidence="3" type="ORF">SAMN06295945_1985</name>
</gene>